<dbReference type="OrthoDB" id="3243414at2"/>
<dbReference type="PANTHER" id="PTHR45527">
    <property type="entry name" value="NONRIBOSOMAL PEPTIDE SYNTHETASE"/>
    <property type="match status" value="1"/>
</dbReference>
<dbReference type="GO" id="GO:0031177">
    <property type="term" value="F:phosphopantetheine binding"/>
    <property type="evidence" value="ECO:0007669"/>
    <property type="project" value="TreeGrafter"/>
</dbReference>
<feature type="domain" description="AMP-dependent synthetase/ligase" evidence="1">
    <location>
        <begin position="30"/>
        <end position="382"/>
    </location>
</feature>
<dbReference type="GO" id="GO:0005737">
    <property type="term" value="C:cytoplasm"/>
    <property type="evidence" value="ECO:0007669"/>
    <property type="project" value="TreeGrafter"/>
</dbReference>
<dbReference type="InterPro" id="IPR000873">
    <property type="entry name" value="AMP-dep_synth/lig_dom"/>
</dbReference>
<dbReference type="EMBL" id="AYXG01000037">
    <property type="protein sequence ID" value="EWC63736.1"/>
    <property type="molecule type" value="Genomic_DNA"/>
</dbReference>
<dbReference type="PATRIC" id="fig|909613.9.peg.945"/>
<proteinExistence type="predicted"/>
<dbReference type="InterPro" id="IPR045851">
    <property type="entry name" value="AMP-bd_C_sf"/>
</dbReference>
<dbReference type="PANTHER" id="PTHR45527:SF1">
    <property type="entry name" value="FATTY ACID SYNTHASE"/>
    <property type="match status" value="1"/>
</dbReference>
<evidence type="ECO:0000313" key="3">
    <source>
        <dbReference type="Proteomes" id="UP000019277"/>
    </source>
</evidence>
<dbReference type="Gene3D" id="3.30.300.30">
    <property type="match status" value="1"/>
</dbReference>
<keyword evidence="3" id="KW-1185">Reference proteome</keyword>
<dbReference type="Proteomes" id="UP000019277">
    <property type="component" value="Unassembled WGS sequence"/>
</dbReference>
<dbReference type="AlphaFoldDB" id="W7J435"/>
<dbReference type="STRING" id="909613.UO65_0931"/>
<accession>W7J435</accession>
<evidence type="ECO:0000259" key="1">
    <source>
        <dbReference type="Pfam" id="PF00501"/>
    </source>
</evidence>
<comment type="caution">
    <text evidence="2">The sequence shown here is derived from an EMBL/GenBank/DDBJ whole genome shotgun (WGS) entry which is preliminary data.</text>
</comment>
<dbReference type="InterPro" id="IPR020845">
    <property type="entry name" value="AMP-binding_CS"/>
</dbReference>
<dbReference type="Gene3D" id="3.40.50.12780">
    <property type="entry name" value="N-terminal domain of ligase-like"/>
    <property type="match status" value="1"/>
</dbReference>
<dbReference type="RefSeq" id="WP_052020699.1">
    <property type="nucleotide sequence ID" value="NZ_AYXG01000037.1"/>
</dbReference>
<name>W7J435_9PSEU</name>
<dbReference type="GO" id="GO:0043041">
    <property type="term" value="P:amino acid activation for nonribosomal peptide biosynthetic process"/>
    <property type="evidence" value="ECO:0007669"/>
    <property type="project" value="TreeGrafter"/>
</dbReference>
<reference evidence="2 3" key="1">
    <citation type="journal article" date="2014" name="Genome Announc.">
        <title>Draft Genome Sequence of the Antitrypanosomally Active Sponge-Associated Bacterium Actinokineospora sp. Strain EG49.</title>
        <authorList>
            <person name="Harjes J."/>
            <person name="Ryu T."/>
            <person name="Abdelmohsen U.R."/>
            <person name="Moitinho-Silva L."/>
            <person name="Horn H."/>
            <person name="Ravasi T."/>
            <person name="Hentschel U."/>
        </authorList>
    </citation>
    <scope>NUCLEOTIDE SEQUENCE [LARGE SCALE GENOMIC DNA]</scope>
    <source>
        <strain evidence="2 3">EG49</strain>
    </source>
</reference>
<dbReference type="PROSITE" id="PS00455">
    <property type="entry name" value="AMP_BINDING"/>
    <property type="match status" value="1"/>
</dbReference>
<gene>
    <name evidence="2" type="ORF">UO65_0931</name>
</gene>
<protein>
    <submittedName>
        <fullName evidence="2">Non-ribosomal peptide synthetase</fullName>
    </submittedName>
</protein>
<evidence type="ECO:0000313" key="2">
    <source>
        <dbReference type="EMBL" id="EWC63736.1"/>
    </source>
</evidence>
<dbReference type="Pfam" id="PF00501">
    <property type="entry name" value="AMP-binding"/>
    <property type="match status" value="1"/>
</dbReference>
<dbReference type="InterPro" id="IPR042099">
    <property type="entry name" value="ANL_N_sf"/>
</dbReference>
<sequence>MPGEAARALPRTPARTADRPLHSWFLDGVAANPAGVALRINSATWSYAEVDALARRWAGALLRHAAPGRVGVLASKSVESHVGFLAALYAGAVFVPLNPEFPVERNRAVLEAAGVDALIVDPAGAAQLDGLGELPPVLAPRLAEWPGPVSVPVVVPEARDALLGAPAAGSADGLAYILFTSGSTGQPKGVPIRHRNIGAFVQACLERYDVGPTDVFSQVYELTFDLSMFEVWVAWASGAALTVLNRLQALNPLRYVRDHGITVWTSTPSLAGALRGRGTLGPGSLPGLRVTMFCGEPLPVQSAAFWQAAAPNAVVDNLYGPTELAVACTGYRFDAATAAATGTVPIGEVFPGMRYALLDGDTVHPSAGELVFTGPQMFGGYLDPANDAGRFVELDGQTWYRTGDRAELTDVGLVHLGRNDNQVKVQGYRIELGDVEAAVRAAGPGLDGTAFAVDGVLVVFVTGTGTGSDTTDLATRLAAALPGYMLPRHLWPVEPVLTPNGKVDRLALRAEAERRLRD</sequence>
<dbReference type="GO" id="GO:0044550">
    <property type="term" value="P:secondary metabolite biosynthetic process"/>
    <property type="evidence" value="ECO:0007669"/>
    <property type="project" value="TreeGrafter"/>
</dbReference>
<dbReference type="SUPFAM" id="SSF56801">
    <property type="entry name" value="Acetyl-CoA synthetase-like"/>
    <property type="match status" value="1"/>
</dbReference>
<organism evidence="2 3">
    <name type="scientific">Actinokineospora spheciospongiae</name>
    <dbReference type="NCBI Taxonomy" id="909613"/>
    <lineage>
        <taxon>Bacteria</taxon>
        <taxon>Bacillati</taxon>
        <taxon>Actinomycetota</taxon>
        <taxon>Actinomycetes</taxon>
        <taxon>Pseudonocardiales</taxon>
        <taxon>Pseudonocardiaceae</taxon>
        <taxon>Actinokineospora</taxon>
    </lineage>
</organism>
<dbReference type="eggNOG" id="COG1020">
    <property type="taxonomic scope" value="Bacteria"/>
</dbReference>